<dbReference type="CDD" id="cd08174">
    <property type="entry name" value="G1PDH-like"/>
    <property type="match status" value="1"/>
</dbReference>
<feature type="binding site" evidence="12">
    <location>
        <begin position="119"/>
        <end position="122"/>
    </location>
    <ligand>
        <name>NAD(+)</name>
        <dbReference type="ChEBI" id="CHEBI:57540"/>
    </ligand>
</feature>
<dbReference type="SUPFAM" id="SSF56796">
    <property type="entry name" value="Dehydroquinate synthase-like"/>
    <property type="match status" value="1"/>
</dbReference>
<keyword evidence="4" id="KW-0521">NADP</keyword>
<dbReference type="Gene3D" id="3.40.50.1970">
    <property type="match status" value="1"/>
</dbReference>
<keyword evidence="5" id="KW-0560">Oxidoreductase</keyword>
<evidence type="ECO:0000256" key="4">
    <source>
        <dbReference type="ARBA" id="ARBA00022857"/>
    </source>
</evidence>
<dbReference type="InterPro" id="IPR032837">
    <property type="entry name" value="G1PDH"/>
</dbReference>
<dbReference type="PANTHER" id="PTHR43616:SF5">
    <property type="entry name" value="GLYCEROL DEHYDROGENASE 1"/>
    <property type="match status" value="1"/>
</dbReference>
<evidence type="ECO:0000256" key="10">
    <source>
        <dbReference type="PIRSR" id="PIRSR000112-1"/>
    </source>
</evidence>
<dbReference type="PANTHER" id="PTHR43616">
    <property type="entry name" value="GLYCEROL DEHYDROGENASE"/>
    <property type="match status" value="1"/>
</dbReference>
<accession>A0AAU8IJB5</accession>
<feature type="binding site" evidence="12">
    <location>
        <begin position="97"/>
        <end position="101"/>
    </location>
    <ligand>
        <name>NAD(+)</name>
        <dbReference type="ChEBI" id="CHEBI:57540"/>
    </ligand>
</feature>
<keyword evidence="1" id="KW-0963">Cytoplasm</keyword>
<evidence type="ECO:0000256" key="11">
    <source>
        <dbReference type="PIRSR" id="PIRSR000112-2"/>
    </source>
</evidence>
<reference evidence="13" key="1">
    <citation type="submission" date="2024-06" db="EMBL/GenBank/DDBJ databases">
        <authorList>
            <person name="Fan A."/>
            <person name="Zhang F.Y."/>
            <person name="Zhang L."/>
        </authorList>
    </citation>
    <scope>NUCLEOTIDE SEQUENCE</scope>
    <source>
        <strain evidence="13">Y61</strain>
    </source>
</reference>
<dbReference type="Gene3D" id="1.20.1090.10">
    <property type="entry name" value="Dehydroquinate synthase-like - alpha domain"/>
    <property type="match status" value="1"/>
</dbReference>
<feature type="binding site" evidence="12">
    <location>
        <position position="128"/>
    </location>
    <ligand>
        <name>NAD(+)</name>
        <dbReference type="ChEBI" id="CHEBI:57540"/>
    </ligand>
</feature>
<feature type="binding site" evidence="10">
    <location>
        <position position="171"/>
    </location>
    <ligand>
        <name>glycerol</name>
        <dbReference type="ChEBI" id="CHEBI:17754"/>
    </ligand>
</feature>
<comment type="cofactor">
    <cofactor evidence="10">
        <name>Zn(2+)</name>
        <dbReference type="ChEBI" id="CHEBI:29105"/>
    </cofactor>
    <text evidence="10">Binds 1 zinc ion per subunit.</text>
</comment>
<dbReference type="EMBL" id="CP159510">
    <property type="protein sequence ID" value="XCJ18249.1"/>
    <property type="molecule type" value="Genomic_DNA"/>
</dbReference>
<evidence type="ECO:0000256" key="2">
    <source>
        <dbReference type="ARBA" id="ARBA00022516"/>
    </source>
</evidence>
<name>A0AAU8IJB5_9BACL</name>
<feature type="binding site" evidence="11">
    <location>
        <position position="124"/>
    </location>
    <ligand>
        <name>glycerol</name>
        <dbReference type="ChEBI" id="CHEBI:17754"/>
    </ligand>
</feature>
<evidence type="ECO:0000256" key="9">
    <source>
        <dbReference type="ARBA" id="ARBA00023264"/>
    </source>
</evidence>
<dbReference type="Pfam" id="PF13685">
    <property type="entry name" value="Fe-ADH_2"/>
    <property type="match status" value="1"/>
</dbReference>
<keyword evidence="3 10" id="KW-0479">Metal-binding</keyword>
<proteinExistence type="predicted"/>
<dbReference type="AlphaFoldDB" id="A0AAU8IJB5"/>
<evidence type="ECO:0000256" key="3">
    <source>
        <dbReference type="ARBA" id="ARBA00022723"/>
    </source>
</evidence>
<evidence type="ECO:0000313" key="13">
    <source>
        <dbReference type="EMBL" id="XCJ18249.1"/>
    </source>
</evidence>
<gene>
    <name evidence="13" type="ORF">ABNN70_07380</name>
</gene>
<keyword evidence="9" id="KW-1208">Phospholipid metabolism</keyword>
<organism evidence="13">
    <name type="scientific">Sporolactobacillus sp. Y61</name>
    <dbReference type="NCBI Taxonomy" id="3160863"/>
    <lineage>
        <taxon>Bacteria</taxon>
        <taxon>Bacillati</taxon>
        <taxon>Bacillota</taxon>
        <taxon>Bacilli</taxon>
        <taxon>Bacillales</taxon>
        <taxon>Sporolactobacillaceae</taxon>
        <taxon>Sporolactobacillus</taxon>
    </lineage>
</organism>
<dbReference type="InterPro" id="IPR016205">
    <property type="entry name" value="Glycerol_DH"/>
</dbReference>
<feature type="binding site" evidence="10">
    <location>
        <position position="250"/>
    </location>
    <ligand>
        <name>glycerol</name>
        <dbReference type="ChEBI" id="CHEBI:17754"/>
    </ligand>
</feature>
<dbReference type="GO" id="GO:0008654">
    <property type="term" value="P:phospholipid biosynthetic process"/>
    <property type="evidence" value="ECO:0007669"/>
    <property type="project" value="UniProtKB-KW"/>
</dbReference>
<keyword evidence="6 12" id="KW-0520">NAD</keyword>
<evidence type="ECO:0000256" key="5">
    <source>
        <dbReference type="ARBA" id="ARBA00023002"/>
    </source>
</evidence>
<keyword evidence="7" id="KW-0443">Lipid metabolism</keyword>
<feature type="binding site" evidence="10">
    <location>
        <position position="266"/>
    </location>
    <ligand>
        <name>glycerol</name>
        <dbReference type="ChEBI" id="CHEBI:17754"/>
    </ligand>
</feature>
<dbReference type="PIRSF" id="PIRSF000112">
    <property type="entry name" value="Glycerol_dehydrogenase"/>
    <property type="match status" value="1"/>
</dbReference>
<protein>
    <submittedName>
        <fullName evidence="13">Iron-containing alcohol dehydrogenase family protein</fullName>
    </submittedName>
</protein>
<keyword evidence="8" id="KW-0594">Phospholipid biosynthesis</keyword>
<evidence type="ECO:0000256" key="1">
    <source>
        <dbReference type="ARBA" id="ARBA00022490"/>
    </source>
</evidence>
<evidence type="ECO:0000256" key="8">
    <source>
        <dbReference type="ARBA" id="ARBA00023209"/>
    </source>
</evidence>
<keyword evidence="10" id="KW-0862">Zinc</keyword>
<sequence length="354" mass="39167">MAADNHQIVVPTLLDVRKGNLGQVGRLLTRHGLMKVVIFFGEGLTDLLGGQVLNSLKDYSVDCLSTEEVSDIDIDAVVDRAFQLPAQTEAVLGIGGGKALDAAKYTALLRKWPFISVPTSSSNDGFSSSNTSLTIHGRRISVHAKMPYGIIIDIDVIKKAPERFIYSGVGDLVSKITAAEDWIFEEKNGRMRVDDCALMLSKKAVNSFVRTDFGTIHDDLFLKELVDSLTMAGISMEIAGSSAPTSGSEHLISHALDRYAKQPQLHGLQVGVATYLMSRVQNHRYERVKNVLTRTGFFDYAKTTGMRLSDFDMAIDKAPEIKPMRCTYLHVAEYRQLAHRILHEDPILQDVLSR</sequence>
<dbReference type="GO" id="GO:0046872">
    <property type="term" value="F:metal ion binding"/>
    <property type="evidence" value="ECO:0007669"/>
    <property type="project" value="UniProtKB-KW"/>
</dbReference>
<dbReference type="GO" id="GO:0016614">
    <property type="term" value="F:oxidoreductase activity, acting on CH-OH group of donors"/>
    <property type="evidence" value="ECO:0007669"/>
    <property type="project" value="InterPro"/>
</dbReference>
<dbReference type="RefSeq" id="WP_353949311.1">
    <property type="nucleotide sequence ID" value="NZ_CP159510.1"/>
</dbReference>
<evidence type="ECO:0000256" key="12">
    <source>
        <dbReference type="PIRSR" id="PIRSR000112-3"/>
    </source>
</evidence>
<evidence type="ECO:0000256" key="6">
    <source>
        <dbReference type="ARBA" id="ARBA00023027"/>
    </source>
</evidence>
<keyword evidence="2" id="KW-0444">Lipid biosynthesis</keyword>
<evidence type="ECO:0000256" key="7">
    <source>
        <dbReference type="ARBA" id="ARBA00023098"/>
    </source>
</evidence>